<protein>
    <submittedName>
        <fullName evidence="1">Uncharacterized protein</fullName>
    </submittedName>
</protein>
<evidence type="ECO:0000313" key="2">
    <source>
        <dbReference type="Proteomes" id="UP000256304"/>
    </source>
</evidence>
<dbReference type="EMBL" id="QTTN01000019">
    <property type="protein sequence ID" value="REE81223.1"/>
    <property type="molecule type" value="Genomic_DNA"/>
</dbReference>
<dbReference type="RefSeq" id="WP_116190159.1">
    <property type="nucleotide sequence ID" value="NZ_QTTN01000019.1"/>
</dbReference>
<dbReference type="InterPro" id="IPR007612">
    <property type="entry name" value="LOR"/>
</dbReference>
<keyword evidence="2" id="KW-1185">Reference proteome</keyword>
<dbReference type="Pfam" id="PF04525">
    <property type="entry name" value="LOR"/>
    <property type="match status" value="1"/>
</dbReference>
<proteinExistence type="predicted"/>
<comment type="caution">
    <text evidence="1">The sequence shown here is derived from an EMBL/GenBank/DDBJ whole genome shotgun (WGS) entry which is preliminary data.</text>
</comment>
<organism evidence="1 2">
    <name type="scientific">Paenibacillus taihuensis</name>
    <dbReference type="NCBI Taxonomy" id="1156355"/>
    <lineage>
        <taxon>Bacteria</taxon>
        <taxon>Bacillati</taxon>
        <taxon>Bacillota</taxon>
        <taxon>Bacilli</taxon>
        <taxon>Bacillales</taxon>
        <taxon>Paenibacillaceae</taxon>
        <taxon>Paenibacillus</taxon>
    </lineage>
</organism>
<gene>
    <name evidence="1" type="ORF">A8990_11957</name>
</gene>
<reference evidence="1 2" key="1">
    <citation type="submission" date="2018-08" db="EMBL/GenBank/DDBJ databases">
        <title>Genomic Encyclopedia of Type Strains, Phase III (KMG-III): the genomes of soil and plant-associated and newly described type strains.</title>
        <authorList>
            <person name="Whitman W."/>
        </authorList>
    </citation>
    <scope>NUCLEOTIDE SEQUENCE [LARGE SCALE GENOMIC DNA]</scope>
    <source>
        <strain evidence="1 2">CGMCC 1.10966</strain>
    </source>
</reference>
<dbReference type="OrthoDB" id="2692055at2"/>
<sequence>MKLYFRDNFFNAGQTEILNGQNDRVGEVDLRSMFGSGLDVYDGSGNPVYSGSFPFLSGKWSISGPSGEEVGLLRARMSFFSKKFEYEAYGRGVYEIISPAFSQEYEVIDENGALAASFARVSNWFESSAYCLENFTPSVDSYEWITVILGMHEIQKRQR</sequence>
<name>A0A3D9RMU8_9BACL</name>
<accession>A0A3D9RMU8</accession>
<dbReference type="Proteomes" id="UP000256304">
    <property type="component" value="Unassembled WGS sequence"/>
</dbReference>
<dbReference type="AlphaFoldDB" id="A0A3D9RMU8"/>
<evidence type="ECO:0000313" key="1">
    <source>
        <dbReference type="EMBL" id="REE81223.1"/>
    </source>
</evidence>